<protein>
    <recommendedName>
        <fullName evidence="2">5-hmdU DNA kinase helical domain-containing protein</fullName>
    </recommendedName>
</protein>
<reference evidence="3" key="1">
    <citation type="submission" date="2023-10" db="EMBL/GenBank/DDBJ databases">
        <authorList>
            <person name="Chen Y."/>
            <person name="Shah S."/>
            <person name="Dougan E. K."/>
            <person name="Thang M."/>
            <person name="Chan C."/>
        </authorList>
    </citation>
    <scope>NUCLEOTIDE SEQUENCE [LARGE SCALE GENOMIC DNA]</scope>
</reference>
<keyword evidence="4" id="KW-1185">Reference proteome</keyword>
<evidence type="ECO:0000256" key="1">
    <source>
        <dbReference type="SAM" id="MobiDB-lite"/>
    </source>
</evidence>
<proteinExistence type="predicted"/>
<sequence length="394" mass="43206">MVERGLKRRAAAQLMKEIVAECVAEGAARTAATKRARKQLAVKPAPLSKAEQERRQAQAESREEERQRVRDLAQTRPELFPMRSPRDPSVAGMNRFAEARLAAAAGVPCEDPFMKVHLVCSPRRDGDATTRAVREVQAGAEDSDADCDALWLACVARAAFGTERFVRRLGLQRPASFEQFVEACVGAAVAVAAEGFHACTDAYTAGRLGWNDERAAWRMGDDAAAAEYLREKHTAVRSRSWRRLLAAVRGGPFMGLQRALDLLGSPVLPEAAVVGLDEFCPLGDGAIQGLGRLYKEFAGEMSKVPAAQVQALAQPYLRRCRDALNAGLTADHPHIKRELGRWSLKDAEHWLCECNKYCRTVLGDEGCCRSRLRCPRDIGTQLGGAGGDTRERPR</sequence>
<evidence type="ECO:0000259" key="2">
    <source>
        <dbReference type="Pfam" id="PF18723"/>
    </source>
</evidence>
<comment type="caution">
    <text evidence="3">The sequence shown here is derived from an EMBL/GenBank/DDBJ whole genome shotgun (WGS) entry which is preliminary data.</text>
</comment>
<organism evidence="3 4">
    <name type="scientific">Prorocentrum cordatum</name>
    <dbReference type="NCBI Taxonomy" id="2364126"/>
    <lineage>
        <taxon>Eukaryota</taxon>
        <taxon>Sar</taxon>
        <taxon>Alveolata</taxon>
        <taxon>Dinophyceae</taxon>
        <taxon>Prorocentrales</taxon>
        <taxon>Prorocentraceae</taxon>
        <taxon>Prorocentrum</taxon>
    </lineage>
</organism>
<evidence type="ECO:0000313" key="3">
    <source>
        <dbReference type="EMBL" id="CAK0872776.1"/>
    </source>
</evidence>
<dbReference type="Pfam" id="PF18723">
    <property type="entry name" value="HMUDK_hel"/>
    <property type="match status" value="1"/>
</dbReference>
<feature type="region of interest" description="Disordered" evidence="1">
    <location>
        <begin position="35"/>
        <end position="87"/>
    </location>
</feature>
<accession>A0ABN9VHV4</accession>
<feature type="domain" description="5-hmdU DNA kinase helical" evidence="2">
    <location>
        <begin position="102"/>
        <end position="361"/>
    </location>
</feature>
<dbReference type="InterPro" id="IPR040684">
    <property type="entry name" value="HMUDK_hel"/>
</dbReference>
<gene>
    <name evidence="3" type="ORF">PCOR1329_LOCUS58143</name>
</gene>
<feature type="compositionally biased region" description="Basic and acidic residues" evidence="1">
    <location>
        <begin position="50"/>
        <end position="73"/>
    </location>
</feature>
<dbReference type="Proteomes" id="UP001189429">
    <property type="component" value="Unassembled WGS sequence"/>
</dbReference>
<dbReference type="EMBL" id="CAUYUJ010017199">
    <property type="protein sequence ID" value="CAK0872776.1"/>
    <property type="molecule type" value="Genomic_DNA"/>
</dbReference>
<name>A0ABN9VHV4_9DINO</name>
<evidence type="ECO:0000313" key="4">
    <source>
        <dbReference type="Proteomes" id="UP001189429"/>
    </source>
</evidence>